<dbReference type="OrthoDB" id="10496846at2759"/>
<feature type="unsure residue" description="D or N" evidence="1">
    <location>
        <position position="57"/>
    </location>
</feature>
<dbReference type="Proteomes" id="UP000095605">
    <property type="component" value="Unassembled WGS sequence"/>
</dbReference>
<evidence type="ECO:0000313" key="1">
    <source>
        <dbReference type="EMBL" id="OEJ87729.1"/>
    </source>
</evidence>
<protein>
    <submittedName>
        <fullName evidence="1">Uncharacterized protein</fullName>
    </submittedName>
</protein>
<dbReference type="AlphaFoldDB" id="A0A1E5RLD1"/>
<accession>A0A1E5RLD1</accession>
<proteinExistence type="predicted"/>
<sequence>MFKSRTINKNIKSISNNEDNFINSKSYESDLIFTFNSPINDNDVFFNKHNLTKLPRDSAALSYSIPTNTFIKRERNYNIDADAQSQGTIEIGSFSSNMTQEIPSTLMMNVNDPPAYENVIESKVSSLPKYKHIIKDNPSSKLNTNTLKMHEILESEKYLTTPSRNSMSLKDSFDFRLLSKPKDNGPNKESFMNNADIYSSSSDEEYLSTSKNTKEKKAKQVNNMLLKKQNNNQDWLVTQFLIDEYSVHGRAYENKRRKSDHGFGMLQEDMFDSSSDEE</sequence>
<gene>
    <name evidence="1" type="ORF">AWRI3578_g2103</name>
</gene>
<organism evidence="1 2">
    <name type="scientific">Hanseniaspora opuntiae</name>
    <dbReference type="NCBI Taxonomy" id="211096"/>
    <lineage>
        <taxon>Eukaryota</taxon>
        <taxon>Fungi</taxon>
        <taxon>Dikarya</taxon>
        <taxon>Ascomycota</taxon>
        <taxon>Saccharomycotina</taxon>
        <taxon>Saccharomycetes</taxon>
        <taxon>Saccharomycodales</taxon>
        <taxon>Saccharomycodaceae</taxon>
        <taxon>Hanseniaspora</taxon>
    </lineage>
</organism>
<evidence type="ECO:0000313" key="2">
    <source>
        <dbReference type="Proteomes" id="UP000095605"/>
    </source>
</evidence>
<name>A0A1E5RLD1_9ASCO</name>
<dbReference type="EMBL" id="LPNL01000004">
    <property type="protein sequence ID" value="OEJ87729.1"/>
    <property type="molecule type" value="Genomic_DNA"/>
</dbReference>
<keyword evidence="2" id="KW-1185">Reference proteome</keyword>
<comment type="caution">
    <text evidence="1">The sequence shown here is derived from an EMBL/GenBank/DDBJ whole genome shotgun (WGS) entry which is preliminary data.</text>
</comment>
<reference evidence="2" key="1">
    <citation type="journal article" date="2016" name="Genome Announc.">
        <title>Genome sequences of three species of Hanseniaspora isolated from spontaneous wine fermentations.</title>
        <authorList>
            <person name="Sternes P.R."/>
            <person name="Lee D."/>
            <person name="Kutyna D.R."/>
            <person name="Borneman A.R."/>
        </authorList>
    </citation>
    <scope>NUCLEOTIDE SEQUENCE [LARGE SCALE GENOMIC DNA]</scope>
    <source>
        <strain evidence="2">AWRI3578</strain>
    </source>
</reference>